<evidence type="ECO:0000256" key="3">
    <source>
        <dbReference type="SAM" id="Phobius"/>
    </source>
</evidence>
<dbReference type="Pfam" id="PF13181">
    <property type="entry name" value="TPR_8"/>
    <property type="match status" value="1"/>
</dbReference>
<dbReference type="PANTHER" id="PTHR12558:SF13">
    <property type="entry name" value="CELL DIVISION CYCLE PROTEIN 27 HOMOLOG"/>
    <property type="match status" value="1"/>
</dbReference>
<feature type="repeat" description="TPR" evidence="1">
    <location>
        <begin position="480"/>
        <end position="513"/>
    </location>
</feature>
<dbReference type="EMBL" id="CP025785">
    <property type="protein sequence ID" value="AWG42602.1"/>
    <property type="molecule type" value="Genomic_DNA"/>
</dbReference>
<dbReference type="InterPro" id="IPR019734">
    <property type="entry name" value="TPR_rpt"/>
</dbReference>
<dbReference type="SUPFAM" id="SSF48452">
    <property type="entry name" value="TPR-like"/>
    <property type="match status" value="2"/>
</dbReference>
<accession>A0A2S1LWE0</accession>
<dbReference type="AlphaFoldDB" id="A0A2S1LWE0"/>
<dbReference type="Pfam" id="PF00515">
    <property type="entry name" value="TPR_1"/>
    <property type="match status" value="1"/>
</dbReference>
<dbReference type="OrthoDB" id="9813074at2"/>
<evidence type="ECO:0000256" key="1">
    <source>
        <dbReference type="PROSITE-ProRule" id="PRU00339"/>
    </source>
</evidence>
<feature type="repeat" description="TPR" evidence="1">
    <location>
        <begin position="714"/>
        <end position="747"/>
    </location>
</feature>
<feature type="compositionally biased region" description="Low complexity" evidence="2">
    <location>
        <begin position="177"/>
        <end position="188"/>
    </location>
</feature>
<evidence type="ECO:0000313" key="5">
    <source>
        <dbReference type="Proteomes" id="UP000244655"/>
    </source>
</evidence>
<sequence length="790" mass="90556">MNKGRSLSILLILIFILISSFVGLGYFIYKDRLNKNNQEIMLNEVKNSVMDRNYKKAYSITKMLKENYPQNADIAMLESTLSELANNSPFESKDLQRDIANQILDKIKGREKSIPINNENSEIAFNNRYIKNTTTIENYADRQNDSGIEDADILEFKQSKVPENLGYNKNKIDNKQESNLNNNESINNQKNLFNLRKLKDNLTKELNSSGNSHVDNQKKVIMEHKKNEDKLTEKNTNNSKTKEIKQIERPKEQPTTLKLKPSVQIKQTTPKNIPSKPQDQITGKIERPYSYSIKKELYEILDNINTGNPSIGKARLNEMIKKGLSDKFNKVNALIDSLKNQEAARLLLKLIKQNVESKLVSIQKAPLKKELFKQDQPKQEISQVKDHSLDSKIQTKDVSQPAVNHFRQTSTDLKSLKMLALANEEKQDLQKAEEIYEEIASMTKTAEDYYRVGIIKFKLKKHEESIKAFNETTLLNPKHKKAYTNKGTALIILNKPKEAVEAFQKAIAIDQNYDTAYYKKGIAEEKNNDDQNAFLSFKKAHDITKNPLYALKTGISANHIGDFQNGEKYLNMASSLIKEKIDIIFYNLSISKFENDDLTEALKIIDKALSINPEKSEYLYLKASICLTKGNYNDAILLYNTVILKNPENITAHINLAKAYEKLGNELKAIETLEKISNTDHVLVLNNLGILYKTQKNYQKAINIFQKAEKNLSLEAKYNLATTFFAIKDNKRAMEKFKEYIKLDPNNPEALHALGIIEYNENGNDKVLKELIKKFPNYDKNKTIIKIIGS</sequence>
<dbReference type="SMART" id="SM00028">
    <property type="entry name" value="TPR"/>
    <property type="match status" value="8"/>
</dbReference>
<feature type="repeat" description="TPR" evidence="1">
    <location>
        <begin position="582"/>
        <end position="615"/>
    </location>
</feature>
<feature type="compositionally biased region" description="Basic and acidic residues" evidence="2">
    <location>
        <begin position="240"/>
        <end position="252"/>
    </location>
</feature>
<dbReference type="Gene3D" id="1.25.40.10">
    <property type="entry name" value="Tetratricopeptide repeat domain"/>
    <property type="match status" value="2"/>
</dbReference>
<keyword evidence="3" id="KW-1133">Transmembrane helix</keyword>
<dbReference type="Pfam" id="PF12895">
    <property type="entry name" value="ANAPC3"/>
    <property type="match status" value="1"/>
</dbReference>
<dbReference type="PROSITE" id="PS50005">
    <property type="entry name" value="TPR"/>
    <property type="match status" value="4"/>
</dbReference>
<feature type="region of interest" description="Disordered" evidence="2">
    <location>
        <begin position="223"/>
        <end position="282"/>
    </location>
</feature>
<keyword evidence="1" id="KW-0802">TPR repeat</keyword>
<feature type="transmembrane region" description="Helical" evidence="3">
    <location>
        <begin position="7"/>
        <end position="29"/>
    </location>
</feature>
<dbReference type="InterPro" id="IPR011990">
    <property type="entry name" value="TPR-like_helical_dom_sf"/>
</dbReference>
<dbReference type="PANTHER" id="PTHR12558">
    <property type="entry name" value="CELL DIVISION CYCLE 16,23,27"/>
    <property type="match status" value="1"/>
</dbReference>
<feature type="region of interest" description="Disordered" evidence="2">
    <location>
        <begin position="165"/>
        <end position="188"/>
    </location>
</feature>
<feature type="repeat" description="TPR" evidence="1">
    <location>
        <begin position="446"/>
        <end position="479"/>
    </location>
</feature>
<dbReference type="RefSeq" id="WP_108729001.1">
    <property type="nucleotide sequence ID" value="NZ_CP025785.1"/>
</dbReference>
<dbReference type="Proteomes" id="UP000244655">
    <property type="component" value="Chromosome"/>
</dbReference>
<reference evidence="4 5" key="1">
    <citation type="submission" date="2018-01" db="EMBL/GenBank/DDBJ databases">
        <title>Genome sequence of Borrelia tachyglossi.</title>
        <authorList>
            <person name="Gofton A.W."/>
        </authorList>
    </citation>
    <scope>NUCLEOTIDE SEQUENCE [LARGE SCALE GENOMIC DNA]</scope>
    <source>
        <strain evidence="4 5">Bc-F10-1268</strain>
    </source>
</reference>
<keyword evidence="3" id="KW-0812">Transmembrane</keyword>
<name>A0A2S1LWE0_9SPIR</name>
<gene>
    <name evidence="4" type="ORF">CR532_01080</name>
</gene>
<proteinExistence type="predicted"/>
<organism evidence="4 5">
    <name type="scientific">Candidatus Borreliella tachyglossi</name>
    <dbReference type="NCBI Taxonomy" id="1964448"/>
    <lineage>
        <taxon>Bacteria</taxon>
        <taxon>Pseudomonadati</taxon>
        <taxon>Spirochaetota</taxon>
        <taxon>Spirochaetia</taxon>
        <taxon>Spirochaetales</taxon>
        <taxon>Borreliaceae</taxon>
        <taxon>Borreliella</taxon>
    </lineage>
</organism>
<evidence type="ECO:0000313" key="4">
    <source>
        <dbReference type="EMBL" id="AWG42602.1"/>
    </source>
</evidence>
<keyword evidence="3" id="KW-0472">Membrane</keyword>
<protein>
    <submittedName>
        <fullName evidence="4">Cell surface protein</fullName>
    </submittedName>
</protein>
<evidence type="ECO:0000256" key="2">
    <source>
        <dbReference type="SAM" id="MobiDB-lite"/>
    </source>
</evidence>
<dbReference type="Pfam" id="PF13432">
    <property type="entry name" value="TPR_16"/>
    <property type="match status" value="1"/>
</dbReference>
<feature type="compositionally biased region" description="Basic and acidic residues" evidence="2">
    <location>
        <begin position="223"/>
        <end position="233"/>
    </location>
</feature>
<feature type="compositionally biased region" description="Polar residues" evidence="2">
    <location>
        <begin position="264"/>
        <end position="281"/>
    </location>
</feature>
<keyword evidence="5" id="KW-1185">Reference proteome</keyword>